<keyword evidence="3" id="KW-0723">Serine/threonine-protein kinase</keyword>
<dbReference type="PROSITE" id="PS50011">
    <property type="entry name" value="PROTEIN_KINASE_DOM"/>
    <property type="match status" value="1"/>
</dbReference>
<gene>
    <name evidence="13" type="ORF">CDAUBV1_LOCUS14052</name>
</gene>
<evidence type="ECO:0000259" key="12">
    <source>
        <dbReference type="PROSITE" id="PS50011"/>
    </source>
</evidence>
<feature type="region of interest" description="Disordered" evidence="11">
    <location>
        <begin position="131"/>
        <end position="212"/>
    </location>
</feature>
<dbReference type="EMBL" id="CAXLJL010000567">
    <property type="protein sequence ID" value="CAL5138996.1"/>
    <property type="molecule type" value="Genomic_DNA"/>
</dbReference>
<dbReference type="AlphaFoldDB" id="A0AAV2TQ35"/>
<evidence type="ECO:0000313" key="13">
    <source>
        <dbReference type="EMBL" id="CAL5138996.1"/>
    </source>
</evidence>
<dbReference type="SUPFAM" id="SSF56112">
    <property type="entry name" value="Protein kinase-like (PK-like)"/>
    <property type="match status" value="1"/>
</dbReference>
<feature type="compositionally biased region" description="Polar residues" evidence="11">
    <location>
        <begin position="902"/>
        <end position="916"/>
    </location>
</feature>
<evidence type="ECO:0000256" key="2">
    <source>
        <dbReference type="ARBA" id="ARBA00012425"/>
    </source>
</evidence>
<feature type="compositionally biased region" description="Basic and acidic residues" evidence="11">
    <location>
        <begin position="225"/>
        <end position="235"/>
    </location>
</feature>
<feature type="compositionally biased region" description="Low complexity" evidence="11">
    <location>
        <begin position="183"/>
        <end position="194"/>
    </location>
</feature>
<sequence length="1110" mass="121603">MLNNIKRRFTQSKHKQHSVNASELGVCGDAAKDMVTSSTANGGTNENADEARRYEKLRLSGSPKPQYVPSTHTKAPCILNDAHQNNASDHDRSFNGHLVNNELKPGHPVVAQPETSSILLLNHCDNDSSNTRLLSNDPLSAGVRVNKRPNSASKDVSPKSNGHNSMTNNNNSSNNSQADKRYSAISASTSSPGSDGLAGGSSTSYLSPASSSSIIKDLRTIEDDVEKNSVGKEGHPLTFRTTSKPVSPTNSTHSLNNHWKSPPKAAPGLACKHQPDVVCEALNELRVSGAASPTKLASLENGKELTEPRKSSQPTYSVIGPSDMACQTEFGLYDNYFPKNGGSIGRNVSVTICSGSQTERSVPSCLSLSSALSPIRPVMNQLSSPTWTDPNGSVVRLVAGTTIEEEEIESDEQQHLPTTAQTSTSNGSAMKNTTSPITVISSKLPANFPATLDPSLAAAVAQVSDKTGTSAAELVAGLAEVRRRPVDARNRLRRLGQDPTVRLRAVNGDAGSEGKDVNQRISNRLSLPANINLPRHLWPRATQFLEEPMSRRERRCSLSEFGFGKLESYVKLELLGQGTYATVYKGRSLLTETLVALKEIRLEHEEGAPCTAIREVSLLRNLQHANIVTLHDIIHTEKSLTLVFEYVDRDLKQYLHDCHGIMHPDNVQLFLYQLLRGLDFCHRRRILHRDLKPQNLLITDRGDLKLADFGLARAKSIPIKTYSNEVVTLWYRPPDILLGSTEYSTHIDMWGVGCIFYEMATGWPLFPGSTVDEELTLIFKRLGTPTEETWPGVTDHPLYSKAFKYGPYPGEPGGLLHSAPRLSRRAHTLLGRLLVFPGPLRISAADALKHSYFTESSRLPAQELANLPPSASVFDVSGVHLACDPGRSIPNGNGVARGSGGNYLQPNNGYNGNSKTRYSHSRQKAASTYEPINYSARRSMYESDLLGIAPTEINNKLPQQQQQPQYNHFYPKYHVSAVPQPPPPPPPHQTVPNSAYGNPHLQSQQSAPLGYVQMNNNVGRRPVSAAFEPSYFPSHSKLPGNNPHSNNSHNHHHLHQQFTILDQPNNPLSYNNLSSKGYSLGFNPVNYPSGLSFSRQSASKCEDHRRSLYS</sequence>
<evidence type="ECO:0000256" key="7">
    <source>
        <dbReference type="ARBA" id="ARBA00022840"/>
    </source>
</evidence>
<comment type="catalytic activity">
    <reaction evidence="8">
        <text>L-threonyl-[protein] + ATP = O-phospho-L-threonyl-[protein] + ADP + H(+)</text>
        <dbReference type="Rhea" id="RHEA:46608"/>
        <dbReference type="Rhea" id="RHEA-COMP:11060"/>
        <dbReference type="Rhea" id="RHEA-COMP:11605"/>
        <dbReference type="ChEBI" id="CHEBI:15378"/>
        <dbReference type="ChEBI" id="CHEBI:30013"/>
        <dbReference type="ChEBI" id="CHEBI:30616"/>
        <dbReference type="ChEBI" id="CHEBI:61977"/>
        <dbReference type="ChEBI" id="CHEBI:456216"/>
        <dbReference type="EC" id="2.7.11.22"/>
    </reaction>
</comment>
<dbReference type="Gene3D" id="3.30.200.20">
    <property type="entry name" value="Phosphorylase Kinase, domain 1"/>
    <property type="match status" value="1"/>
</dbReference>
<dbReference type="FunFam" id="3.30.200.20:FF:000007">
    <property type="entry name" value="Cyclin-dependent kinase 14, putative"/>
    <property type="match status" value="1"/>
</dbReference>
<dbReference type="Pfam" id="PF00069">
    <property type="entry name" value="Pkinase"/>
    <property type="match status" value="1"/>
</dbReference>
<feature type="compositionally biased region" description="Polar residues" evidence="11">
    <location>
        <begin position="239"/>
        <end position="256"/>
    </location>
</feature>
<keyword evidence="4" id="KW-0808">Transferase</keyword>
<evidence type="ECO:0000256" key="10">
    <source>
        <dbReference type="PROSITE-ProRule" id="PRU10141"/>
    </source>
</evidence>
<dbReference type="InterPro" id="IPR050108">
    <property type="entry name" value="CDK"/>
</dbReference>
<comment type="similarity">
    <text evidence="1">Belongs to the protein kinase superfamily. CMGC Ser/Thr protein kinase family. CDC2/CDKX subfamily.</text>
</comment>
<dbReference type="PANTHER" id="PTHR24056:SF246">
    <property type="entry name" value="ECDYSONE-INDUCED PROTEIN 63E, ISOFORM N"/>
    <property type="match status" value="1"/>
</dbReference>
<accession>A0AAV2TQ35</accession>
<dbReference type="EC" id="2.7.11.22" evidence="2"/>
<feature type="compositionally biased region" description="Low complexity" evidence="11">
    <location>
        <begin position="160"/>
        <end position="176"/>
    </location>
</feature>
<dbReference type="PROSITE" id="PS00108">
    <property type="entry name" value="PROTEIN_KINASE_ST"/>
    <property type="match status" value="1"/>
</dbReference>
<evidence type="ECO:0000256" key="9">
    <source>
        <dbReference type="ARBA" id="ARBA00048367"/>
    </source>
</evidence>
<feature type="binding site" evidence="10">
    <location>
        <position position="598"/>
    </location>
    <ligand>
        <name>ATP</name>
        <dbReference type="ChEBI" id="CHEBI:30616"/>
    </ligand>
</feature>
<dbReference type="GO" id="GO:0005737">
    <property type="term" value="C:cytoplasm"/>
    <property type="evidence" value="ECO:0007669"/>
    <property type="project" value="TreeGrafter"/>
</dbReference>
<evidence type="ECO:0000313" key="14">
    <source>
        <dbReference type="Proteomes" id="UP001497525"/>
    </source>
</evidence>
<reference evidence="13" key="1">
    <citation type="submission" date="2024-06" db="EMBL/GenBank/DDBJ databases">
        <authorList>
            <person name="Liu X."/>
            <person name="Lenzi L."/>
            <person name="Haldenby T S."/>
            <person name="Uol C."/>
        </authorList>
    </citation>
    <scope>NUCLEOTIDE SEQUENCE</scope>
</reference>
<dbReference type="Gene3D" id="1.10.510.10">
    <property type="entry name" value="Transferase(Phosphotransferase) domain 1"/>
    <property type="match status" value="1"/>
</dbReference>
<feature type="compositionally biased region" description="Polar residues" evidence="11">
    <location>
        <begin position="415"/>
        <end position="431"/>
    </location>
</feature>
<feature type="region of interest" description="Disordered" evidence="11">
    <location>
        <begin position="974"/>
        <end position="998"/>
    </location>
</feature>
<evidence type="ECO:0000256" key="1">
    <source>
        <dbReference type="ARBA" id="ARBA00006485"/>
    </source>
</evidence>
<feature type="region of interest" description="Disordered" evidence="11">
    <location>
        <begin position="1030"/>
        <end position="1052"/>
    </location>
</feature>
<dbReference type="InterPro" id="IPR017441">
    <property type="entry name" value="Protein_kinase_ATP_BS"/>
</dbReference>
<feature type="compositionally biased region" description="Low complexity" evidence="11">
    <location>
        <begin position="201"/>
        <end position="212"/>
    </location>
</feature>
<keyword evidence="5 10" id="KW-0547">Nucleotide-binding</keyword>
<dbReference type="GO" id="GO:0004693">
    <property type="term" value="F:cyclin-dependent protein serine/threonine kinase activity"/>
    <property type="evidence" value="ECO:0007669"/>
    <property type="project" value="UniProtKB-EC"/>
</dbReference>
<dbReference type="GO" id="GO:0005634">
    <property type="term" value="C:nucleus"/>
    <property type="evidence" value="ECO:0007669"/>
    <property type="project" value="TreeGrafter"/>
</dbReference>
<comment type="caution">
    <text evidence="13">The sequence shown here is derived from an EMBL/GenBank/DDBJ whole genome shotgun (WGS) entry which is preliminary data.</text>
</comment>
<keyword evidence="7 10" id="KW-0067">ATP-binding</keyword>
<evidence type="ECO:0000256" key="4">
    <source>
        <dbReference type="ARBA" id="ARBA00022679"/>
    </source>
</evidence>
<comment type="catalytic activity">
    <reaction evidence="9">
        <text>L-seryl-[protein] + ATP = O-phospho-L-seryl-[protein] + ADP + H(+)</text>
        <dbReference type="Rhea" id="RHEA:17989"/>
        <dbReference type="Rhea" id="RHEA-COMP:9863"/>
        <dbReference type="Rhea" id="RHEA-COMP:11604"/>
        <dbReference type="ChEBI" id="CHEBI:15378"/>
        <dbReference type="ChEBI" id="CHEBI:29999"/>
        <dbReference type="ChEBI" id="CHEBI:30616"/>
        <dbReference type="ChEBI" id="CHEBI:83421"/>
        <dbReference type="ChEBI" id="CHEBI:456216"/>
        <dbReference type="EC" id="2.7.11.22"/>
    </reaction>
</comment>
<dbReference type="InterPro" id="IPR011009">
    <property type="entry name" value="Kinase-like_dom_sf"/>
</dbReference>
<protein>
    <recommendedName>
        <fullName evidence="2">cyclin-dependent kinase</fullName>
        <ecNumber evidence="2">2.7.11.22</ecNumber>
    </recommendedName>
</protein>
<feature type="region of interest" description="Disordered" evidence="11">
    <location>
        <begin position="891"/>
        <end position="924"/>
    </location>
</feature>
<dbReference type="PANTHER" id="PTHR24056">
    <property type="entry name" value="CELL DIVISION PROTEIN KINASE"/>
    <property type="match status" value="1"/>
</dbReference>
<name>A0AAV2TQ35_CALDB</name>
<feature type="domain" description="Protein kinase" evidence="12">
    <location>
        <begin position="569"/>
        <end position="853"/>
    </location>
</feature>
<evidence type="ECO:0000256" key="6">
    <source>
        <dbReference type="ARBA" id="ARBA00022777"/>
    </source>
</evidence>
<dbReference type="GO" id="GO:0005524">
    <property type="term" value="F:ATP binding"/>
    <property type="evidence" value="ECO:0007669"/>
    <property type="project" value="UniProtKB-UniRule"/>
</dbReference>
<evidence type="ECO:0000256" key="3">
    <source>
        <dbReference type="ARBA" id="ARBA00022527"/>
    </source>
</evidence>
<feature type="region of interest" description="Disordered" evidence="11">
    <location>
        <begin position="225"/>
        <end position="256"/>
    </location>
</feature>
<evidence type="ECO:0000256" key="5">
    <source>
        <dbReference type="ARBA" id="ARBA00022741"/>
    </source>
</evidence>
<dbReference type="Proteomes" id="UP001497525">
    <property type="component" value="Unassembled WGS sequence"/>
</dbReference>
<organism evidence="13 14">
    <name type="scientific">Calicophoron daubneyi</name>
    <name type="common">Rumen fluke</name>
    <name type="synonym">Paramphistomum daubneyi</name>
    <dbReference type="NCBI Taxonomy" id="300641"/>
    <lineage>
        <taxon>Eukaryota</taxon>
        <taxon>Metazoa</taxon>
        <taxon>Spiralia</taxon>
        <taxon>Lophotrochozoa</taxon>
        <taxon>Platyhelminthes</taxon>
        <taxon>Trematoda</taxon>
        <taxon>Digenea</taxon>
        <taxon>Plagiorchiida</taxon>
        <taxon>Pronocephalata</taxon>
        <taxon>Paramphistomoidea</taxon>
        <taxon>Paramphistomidae</taxon>
        <taxon>Calicophoron</taxon>
    </lineage>
</organism>
<dbReference type="SMART" id="SM00220">
    <property type="entry name" value="S_TKc"/>
    <property type="match status" value="1"/>
</dbReference>
<feature type="region of interest" description="Disordered" evidence="11">
    <location>
        <begin position="407"/>
        <end position="431"/>
    </location>
</feature>
<dbReference type="InterPro" id="IPR000719">
    <property type="entry name" value="Prot_kinase_dom"/>
</dbReference>
<dbReference type="InterPro" id="IPR008271">
    <property type="entry name" value="Ser/Thr_kinase_AS"/>
</dbReference>
<dbReference type="FunFam" id="1.10.510.10:FF:000611">
    <property type="entry name" value="CMGC family protein kinase"/>
    <property type="match status" value="1"/>
</dbReference>
<keyword evidence="6" id="KW-0418">Kinase</keyword>
<evidence type="ECO:0000256" key="11">
    <source>
        <dbReference type="SAM" id="MobiDB-lite"/>
    </source>
</evidence>
<proteinExistence type="inferred from homology"/>
<evidence type="ECO:0000256" key="8">
    <source>
        <dbReference type="ARBA" id="ARBA00047811"/>
    </source>
</evidence>
<feature type="compositionally biased region" description="Pro residues" evidence="11">
    <location>
        <begin position="979"/>
        <end position="989"/>
    </location>
</feature>
<dbReference type="PROSITE" id="PS00107">
    <property type="entry name" value="PROTEIN_KINASE_ATP"/>
    <property type="match status" value="1"/>
</dbReference>